<dbReference type="Proteomes" id="UP001189429">
    <property type="component" value="Unassembled WGS sequence"/>
</dbReference>
<feature type="region of interest" description="Disordered" evidence="1">
    <location>
        <begin position="463"/>
        <end position="483"/>
    </location>
</feature>
<keyword evidence="3" id="KW-1185">Reference proteome</keyword>
<comment type="caution">
    <text evidence="2">The sequence shown here is derived from an EMBL/GenBank/DDBJ whole genome shotgun (WGS) entry which is preliminary data.</text>
</comment>
<proteinExistence type="predicted"/>
<organism evidence="2 3">
    <name type="scientific">Prorocentrum cordatum</name>
    <dbReference type="NCBI Taxonomy" id="2364126"/>
    <lineage>
        <taxon>Eukaryota</taxon>
        <taxon>Sar</taxon>
        <taxon>Alveolata</taxon>
        <taxon>Dinophyceae</taxon>
        <taxon>Prorocentrales</taxon>
        <taxon>Prorocentraceae</taxon>
        <taxon>Prorocentrum</taxon>
    </lineage>
</organism>
<sequence>MRDPQDDPCAPWRGNGRRGVSRACYRAIWTSYCSTGFYVDRWRREDRVHLHGMTYEELVEDTVAWAHDKFSRCWPHKEGDLRCMYFATMLSWTTTLLYTGFLVGDIVGDTELVDAIDSAREHCPFVHLSCRLLLQKTPELFSNASRTLVASRRHHLGVPLDLLRRLPFAASGQRLLTDNRGLFGALRSASEAPFARHLRARGLSVDDCAQLGFRSPSCSAANASLLAAFYRHRDPGLPQDIMIRRLRAHPFGSPARVAGLLADADRLRNGGSSFGPELELALDEVRFLLVRGPHVEELLPGEGPPTHLVWHFLDKLALPAAVSVSVEPPPSASAPPFVPQLRMWVLPDHDVVSDYVRWRTSFHCPAAFTGLAGAVAAARSGPDELLRVVEVGGFLGDCLLWLAGWLGPESTRALEVEPVAAASARLLRSAADAGLSRAVHVVTEALGDGRSLHGGMATSGHGAPVANPNFRVRPASPAGGAGRRGRLRCLDEVLEEWPGLGPGRVVDLVRVKAAGSEALIVAGLSRHLAARRVRWLLTESEAAVGRQIEGLLAQWPHYQRSSRENQAHGVTGHGGGYVDVARGLGHDRRRAWRTHRALAHDGAPMRWKRIRFAHGVVLGAGHVRVHL</sequence>
<reference evidence="2" key="1">
    <citation type="submission" date="2023-10" db="EMBL/GenBank/DDBJ databases">
        <authorList>
            <person name="Chen Y."/>
            <person name="Shah S."/>
            <person name="Dougan E. K."/>
            <person name="Thang M."/>
            <person name="Chan C."/>
        </authorList>
    </citation>
    <scope>NUCLEOTIDE SEQUENCE [LARGE SCALE GENOMIC DNA]</scope>
</reference>
<evidence type="ECO:0000256" key="1">
    <source>
        <dbReference type="SAM" id="MobiDB-lite"/>
    </source>
</evidence>
<dbReference type="Gene3D" id="3.40.50.150">
    <property type="entry name" value="Vaccinia Virus protein VP39"/>
    <property type="match status" value="1"/>
</dbReference>
<evidence type="ECO:0000313" key="3">
    <source>
        <dbReference type="Proteomes" id="UP001189429"/>
    </source>
</evidence>
<dbReference type="InterPro" id="IPR029063">
    <property type="entry name" value="SAM-dependent_MTases_sf"/>
</dbReference>
<dbReference type="EMBL" id="CAUYUJ010003617">
    <property type="protein sequence ID" value="CAK0806046.1"/>
    <property type="molecule type" value="Genomic_DNA"/>
</dbReference>
<accession>A0ABN9QLF3</accession>
<evidence type="ECO:0000313" key="2">
    <source>
        <dbReference type="EMBL" id="CAK0806046.1"/>
    </source>
</evidence>
<name>A0ABN9QLF3_9DINO</name>
<dbReference type="SUPFAM" id="SSF53335">
    <property type="entry name" value="S-adenosyl-L-methionine-dependent methyltransferases"/>
    <property type="match status" value="1"/>
</dbReference>
<protein>
    <submittedName>
        <fullName evidence="2">Uncharacterized protein</fullName>
    </submittedName>
</protein>
<gene>
    <name evidence="2" type="ORF">PCOR1329_LOCUS12407</name>
</gene>